<evidence type="ECO:0000256" key="4">
    <source>
        <dbReference type="ARBA" id="ARBA00023242"/>
    </source>
</evidence>
<dbReference type="PANTHER" id="PTHR31344">
    <property type="entry name" value="NUCLEAR PORE COMPLEX PROTEIN NUP205"/>
    <property type="match status" value="1"/>
</dbReference>
<dbReference type="InterPro" id="IPR001315">
    <property type="entry name" value="CARD"/>
</dbReference>
<dbReference type="GO" id="GO:0017056">
    <property type="term" value="F:structural constituent of nuclear pore"/>
    <property type="evidence" value="ECO:0007669"/>
    <property type="project" value="TreeGrafter"/>
</dbReference>
<dbReference type="PANTHER" id="PTHR31344:SF0">
    <property type="entry name" value="NUCLEAR PORE COMPLEX PROTEIN NUP205"/>
    <property type="match status" value="1"/>
</dbReference>
<name>A0A8B8A8G2_CRAVI</name>
<keyword evidence="3" id="KW-0813">Transport</keyword>
<dbReference type="Pfam" id="PF11894">
    <property type="entry name" value="Nup192"/>
    <property type="match status" value="1"/>
</dbReference>
<comment type="similarity">
    <text evidence="2">Belongs to the NUP186/NUP192/NUP205 family.</text>
</comment>
<dbReference type="PROSITE" id="PS50209">
    <property type="entry name" value="CARD"/>
    <property type="match status" value="2"/>
</dbReference>
<keyword evidence="4" id="KW-0539">Nucleus</keyword>
<comment type="subcellular location">
    <subcellularLocation>
        <location evidence="1">Nucleus</location>
    </subcellularLocation>
</comment>
<dbReference type="Proteomes" id="UP000694844">
    <property type="component" value="Chromosome 6"/>
</dbReference>
<feature type="domain" description="CARD" evidence="5">
    <location>
        <begin position="8"/>
        <end position="97"/>
    </location>
</feature>
<evidence type="ECO:0000256" key="2">
    <source>
        <dbReference type="ARBA" id="ARBA00005892"/>
    </source>
</evidence>
<protein>
    <submittedName>
        <fullName evidence="7">Nuclear pore complex protein Nup205-like isoform X2</fullName>
    </submittedName>
</protein>
<dbReference type="GeneID" id="111100305"/>
<dbReference type="RefSeq" id="XP_022287742.1">
    <property type="nucleotide sequence ID" value="XM_022432034.1"/>
</dbReference>
<proteinExistence type="inferred from homology"/>
<dbReference type="GO" id="GO:0042981">
    <property type="term" value="P:regulation of apoptotic process"/>
    <property type="evidence" value="ECO:0007669"/>
    <property type="project" value="InterPro"/>
</dbReference>
<dbReference type="InterPro" id="IPR021827">
    <property type="entry name" value="Nup186/Nup192/Nup205"/>
</dbReference>
<dbReference type="GO" id="GO:0044611">
    <property type="term" value="C:nuclear pore inner ring"/>
    <property type="evidence" value="ECO:0007669"/>
    <property type="project" value="TreeGrafter"/>
</dbReference>
<evidence type="ECO:0000313" key="7">
    <source>
        <dbReference type="RefSeq" id="XP_022287742.1"/>
    </source>
</evidence>
<keyword evidence="6" id="KW-1185">Reference proteome</keyword>
<sequence>MPKIIHPLFKEDAQRIKRNWKYLKSNLMQYDIRDNFLVEAIWDLPDFEKIDAEKTPGEKNEMFLKLLLQSGPRAYKVFIAALQENNITHIVEKLKQTPITEDAREPSEFRPMSDVDAHRIKHNWIFLKENLVQHEIRDMFINEDIWDCADFEEIDAEKTPKEKNERFLKLLLQSDHRAYDVFVAALREKCSTHIIEKLQNTRTTKDSKKPAEARLWGPFKELEQTVQAAIHRKIPYAVHDLEIALKKHQPDFIALLKNPPKNAMYRSAVQKASKDGLPVLGDQTRQTFSLAFIEEALLLSDLFDMSEIAAVELLMAAERQQPEFPGLTRGLVAVLLYYDGQKSMINSLRTLLQSREGRMWTMELTPDLSNMVNQYTDQLLQKDRLINTILDQLNNMDLTQEMDRLQKTRAIGPPKHKKQVSDLYKEIQIILADCLFCLATQQPLGKADTLRLIQHLRADNCVSADGSLDPVSLCLLMTLLYCFDVTLLDQEDSKEVLQRLPMMADPTYVTDIHQELRSPQGWSNPGLKSVVMLAWGVTLRQLNQYQTPTGVNGICEEDEVVIDEALDGNVFHFLRTAVVAVSDFHKEEYYLRRVHGLVTDFIFHMPLRVKVLRTRGDEAARIAAAVQNSQEPPTSASHGFQYLMRLIGDLYITDPLGLQLSVEC</sequence>
<dbReference type="OrthoDB" id="341259at2759"/>
<accession>A0A8B8A8G2</accession>
<feature type="domain" description="CARD" evidence="5">
    <location>
        <begin position="112"/>
        <end position="201"/>
    </location>
</feature>
<evidence type="ECO:0000259" key="5">
    <source>
        <dbReference type="PROSITE" id="PS50209"/>
    </source>
</evidence>
<evidence type="ECO:0000256" key="3">
    <source>
        <dbReference type="ARBA" id="ARBA00022448"/>
    </source>
</evidence>
<dbReference type="CDD" id="cd01671">
    <property type="entry name" value="CARD"/>
    <property type="match status" value="2"/>
</dbReference>
<dbReference type="InterPro" id="IPR011029">
    <property type="entry name" value="DEATH-like_dom_sf"/>
</dbReference>
<gene>
    <name evidence="7" type="primary">LOC111100305</name>
</gene>
<dbReference type="SUPFAM" id="SSF47986">
    <property type="entry name" value="DEATH domain"/>
    <property type="match status" value="2"/>
</dbReference>
<organism evidence="6 7">
    <name type="scientific">Crassostrea virginica</name>
    <name type="common">Eastern oyster</name>
    <dbReference type="NCBI Taxonomy" id="6565"/>
    <lineage>
        <taxon>Eukaryota</taxon>
        <taxon>Metazoa</taxon>
        <taxon>Spiralia</taxon>
        <taxon>Lophotrochozoa</taxon>
        <taxon>Mollusca</taxon>
        <taxon>Bivalvia</taxon>
        <taxon>Autobranchia</taxon>
        <taxon>Pteriomorphia</taxon>
        <taxon>Ostreida</taxon>
        <taxon>Ostreoidea</taxon>
        <taxon>Ostreidae</taxon>
        <taxon>Crassostrea</taxon>
    </lineage>
</organism>
<dbReference type="GO" id="GO:0006999">
    <property type="term" value="P:nuclear pore organization"/>
    <property type="evidence" value="ECO:0007669"/>
    <property type="project" value="TreeGrafter"/>
</dbReference>
<evidence type="ECO:0000313" key="6">
    <source>
        <dbReference type="Proteomes" id="UP000694844"/>
    </source>
</evidence>
<reference evidence="7" key="1">
    <citation type="submission" date="2025-08" db="UniProtKB">
        <authorList>
            <consortium name="RefSeq"/>
        </authorList>
    </citation>
    <scope>IDENTIFICATION</scope>
    <source>
        <tissue evidence="7">Whole sample</tissue>
    </source>
</reference>
<dbReference type="Pfam" id="PF00619">
    <property type="entry name" value="CARD"/>
    <property type="match status" value="1"/>
</dbReference>
<dbReference type="Gene3D" id="1.10.533.10">
    <property type="entry name" value="Death Domain, Fas"/>
    <property type="match status" value="2"/>
</dbReference>
<dbReference type="AlphaFoldDB" id="A0A8B8A8G2"/>
<evidence type="ECO:0000256" key="1">
    <source>
        <dbReference type="ARBA" id="ARBA00004123"/>
    </source>
</evidence>